<feature type="region of interest" description="Disordered" evidence="1">
    <location>
        <begin position="1"/>
        <end position="77"/>
    </location>
</feature>
<comment type="caution">
    <text evidence="2">The sequence shown here is derived from an EMBL/GenBank/DDBJ whole genome shotgun (WGS) entry which is preliminary data.</text>
</comment>
<name>A0A812KLK1_9DINO</name>
<feature type="region of interest" description="Disordered" evidence="1">
    <location>
        <begin position="482"/>
        <end position="501"/>
    </location>
</feature>
<feature type="region of interest" description="Disordered" evidence="1">
    <location>
        <begin position="2223"/>
        <end position="2265"/>
    </location>
</feature>
<feature type="compositionally biased region" description="Low complexity" evidence="1">
    <location>
        <begin position="239"/>
        <end position="250"/>
    </location>
</feature>
<organism evidence="2 3">
    <name type="scientific">Symbiodinium natans</name>
    <dbReference type="NCBI Taxonomy" id="878477"/>
    <lineage>
        <taxon>Eukaryota</taxon>
        <taxon>Sar</taxon>
        <taxon>Alveolata</taxon>
        <taxon>Dinophyceae</taxon>
        <taxon>Suessiales</taxon>
        <taxon>Symbiodiniaceae</taxon>
        <taxon>Symbiodinium</taxon>
    </lineage>
</organism>
<evidence type="ECO:0000313" key="2">
    <source>
        <dbReference type="EMBL" id="CAE7226165.1"/>
    </source>
</evidence>
<feature type="region of interest" description="Disordered" evidence="1">
    <location>
        <begin position="135"/>
        <end position="163"/>
    </location>
</feature>
<gene>
    <name evidence="2" type="ORF">SNAT2548_LOCUS8778</name>
</gene>
<feature type="compositionally biased region" description="Basic and acidic residues" evidence="1">
    <location>
        <begin position="485"/>
        <end position="501"/>
    </location>
</feature>
<evidence type="ECO:0000313" key="3">
    <source>
        <dbReference type="Proteomes" id="UP000604046"/>
    </source>
</evidence>
<dbReference type="Proteomes" id="UP000604046">
    <property type="component" value="Unassembled WGS sequence"/>
</dbReference>
<feature type="compositionally biased region" description="Polar residues" evidence="1">
    <location>
        <begin position="25"/>
        <end position="34"/>
    </location>
</feature>
<feature type="compositionally biased region" description="Low complexity" evidence="1">
    <location>
        <begin position="2236"/>
        <end position="2265"/>
    </location>
</feature>
<dbReference type="PANTHER" id="PTHR33050">
    <property type="entry name" value="REVERSE TRANSCRIPTASE DOMAIN-CONTAINING PROTEIN"/>
    <property type="match status" value="1"/>
</dbReference>
<feature type="region of interest" description="Disordered" evidence="1">
    <location>
        <begin position="180"/>
        <end position="276"/>
    </location>
</feature>
<evidence type="ECO:0000256" key="1">
    <source>
        <dbReference type="SAM" id="MobiDB-lite"/>
    </source>
</evidence>
<feature type="compositionally biased region" description="Low complexity" evidence="1">
    <location>
        <begin position="141"/>
        <end position="160"/>
    </location>
</feature>
<keyword evidence="3" id="KW-1185">Reference proteome</keyword>
<dbReference type="EMBL" id="CAJNDS010000663">
    <property type="protein sequence ID" value="CAE7226165.1"/>
    <property type="molecule type" value="Genomic_DNA"/>
</dbReference>
<dbReference type="InterPro" id="IPR052055">
    <property type="entry name" value="Hepadnavirus_pol/RT"/>
</dbReference>
<feature type="compositionally biased region" description="Polar residues" evidence="1">
    <location>
        <begin position="180"/>
        <end position="220"/>
    </location>
</feature>
<proteinExistence type="predicted"/>
<protein>
    <submittedName>
        <fullName evidence="2">Uncharacterized protein</fullName>
    </submittedName>
</protein>
<reference evidence="2" key="1">
    <citation type="submission" date="2021-02" db="EMBL/GenBank/DDBJ databases">
        <authorList>
            <person name="Dougan E. K."/>
            <person name="Rhodes N."/>
            <person name="Thang M."/>
            <person name="Chan C."/>
        </authorList>
    </citation>
    <scope>NUCLEOTIDE SEQUENCE</scope>
</reference>
<dbReference type="PANTHER" id="PTHR33050:SF7">
    <property type="entry name" value="RIBONUCLEASE H"/>
    <property type="match status" value="1"/>
</dbReference>
<sequence>MAGFDFDELSRAEQAVEHSVPVVKSGSQAPQEVQTPHPVAKKSGSPGVSGATGVAIPGATPTVGPPPASESQLRAARSGLQSMLQQSDAAVSQALAGASSLDRARLRLVLAKLQIAELSGQLGYSMQLQPHVASKAPPVKPVTSSGATSVTSAAPTAPSGVPGGPVSKALVAASKARTVASQGTVGDTGSSGTQPPQGTQSASPGQAVPTSAGQAIQASQGPAKAQGPQSKAPPPPLVSQNTQTASQSSQLAVPAASARASQPPFVDPYGMGPHRPGRTCPLTSVPGFANLAQRHGLNAPGQPPSQVGFGCANCALTGLRLQASRLPLPCGSSRLLAQPVFQAWLSCRLSRPRLCVLAGQVHLLETEPTGAVRAAFVLRGRACACRRMSLADSEPTFAARALQYGLPQSCIDVLQASRLATFSALLFHVASAPNKVEQDKVEKVIQSFPVADRTDSTKSAVNRLLFEAGTLVVAELKSMVETPEDAPRKLSPEERASRLDSVRTRCSSRDAEVTSVRRDDSLIRLENNALKVGGKTPTVRVDLTSDLRVYQAVCRRGVALEVAGVCKYEAHETSMRTLFDHIHRHPPAGYVSPGLDQFLLADRELWRLVSEQVQHKFAQTGGSSQVDAALQSACTGPEKKGARSASNVPAALKGLSGTREGIRLCFNFNLAHGCTLECKVLSRCPKGLCLCALAKPRVGDSRRLRTFVLCSPSSPRVASPSRRSVDSLVCLEVFAGTARLSSALAAVGFQALAVDSKVGGEMRVLQVNLLQESGRQLVLDMIRSGKIWSVHLAPPCSTSSQARSIPARGRKAPVPLRSFTHPDGLPGLNMRDKVRISHANILYEFCADAILAAAAAGCMWSIENPAGSLFWTTSPMKRVANQLSEQLCFVQFHHCCFGGDRCKLTALWTNVRDLSVLGMLCDPSLGHKHKAWGRLDNGSWATSAETAYPRKLCRQWAAALLGVAISQGYSASDASGARANPVASTRARLRAALGFLPKSSLLPPQVNPLQKSEWVQLPPELDMAACVPGASAERLTGVKNSQVVSIRRQGGSWWASVAEPVQPQEFLRRAANSVHPAECRPPLPEPLESAVYRVRTSLTQVHRDRVQMLNSMCQRAKELAKEENEDHARMDSSVRGILQGKRLRLLEELLQSIDFEDKALVDDLRKGMPLTGWLRDSGHMQAHVVPPLLTKDELLKQAPARNREIWDMTGPSGDSTLDEALWRKTCEDVDNGWAFLLPPSDAPPAEGALSRRFAVTQGDRVRAIDDFSVSRINDTVGSQDKITVMTTGDTVALVQAFLRSPQVPARARKLLGRCFDLKSAYRQLAVSPQDMDVARVAVWNPVAKRVEVLQLRALPFGASASVWGFIRLALALWAAGTQLLCIPWTTFYDDYSVVTLEEDVRSLQASVFLFFQLLGWKVATDGGKASPFCQVFQSLGVVFDLTKAPQRTVLVSNTESRRIEVRRWCKETLDRGTLAPAECLAFASRVRWLEAQTHGRLGMVALRVLLNHASPAKDSRRVAMSSRLRWAVSWILHSVPSAPPRAFELQARKKFLVFTDGAVEDGIASVGGVLCSARALPIAYFGAKVPQSVTEAWRACGTEHPVFQAELLAVLLAAHLWGGALAGNLCTCFVDNEAVKHSLIRGSAFPDSNQLLLENFLSQESSLGTHFWFCRVPSPCNPADAPSRGLFPQWLACAKREEVHGDFAPQVQLWNQGIGSLQHGQEPRLPVPDAVQVQELSKVGLPASARQNFQPTLHSLMKRLEVDPLLDLTGSFGPIRSGRAQLRQPWEEGTFAFLSQSPSILREVQEDLFELPAHVPRPLVAVNAQAVAVPAPFRAPPLRCAHTGWQASRAREERQVALSKWSALIRQAPHFFSIQVLHFVMNQDNRVELGNLEVIFCRKATNTLLSRAGALKKLVVWGVFRFPMEALSEPLLFLFMQELKDKGASASAGHSVLQALAFCHGLLGLAVALDSLRSPRVTGMAHLQLQNKRPPKQAQPLTVQEVRWLEQAAAQDPQSYESLLAGGLCFMLFARARHSDACRAKDLAFDFGARTFKTGYVECAVLNPKQSRAASQGNRLLPMAAPVLGLEERPWALSWTSARQAWGLTCAGDLADDFILPAMSANGRLLQAHLTSAEVTRWLRAILSQDPRANQDHLLQLTSHSLKVTLLSWTAKVFVGWDNQTLLGYHSLGVNKSALSYSRDALSGPLRELEKVLTLVRAGQFDPDDTRSGRWHPVPQASSSSASAASAAGDAAEALQQALQESSEG</sequence>
<feature type="non-terminal residue" evidence="2">
    <location>
        <position position="1"/>
    </location>
</feature>
<accession>A0A812KLK1</accession>